<accession>A0ABV5SR15</accession>
<feature type="domain" description="Potassium channel" evidence="9">
    <location>
        <begin position="128"/>
        <end position="211"/>
    </location>
</feature>
<keyword evidence="7 10" id="KW-0407">Ion channel</keyword>
<feature type="transmembrane region" description="Helical" evidence="8">
    <location>
        <begin position="187"/>
        <end position="211"/>
    </location>
</feature>
<evidence type="ECO:0000256" key="7">
    <source>
        <dbReference type="ARBA" id="ARBA00023303"/>
    </source>
</evidence>
<evidence type="ECO:0000256" key="2">
    <source>
        <dbReference type="ARBA" id="ARBA00022448"/>
    </source>
</evidence>
<evidence type="ECO:0000256" key="5">
    <source>
        <dbReference type="ARBA" id="ARBA00023065"/>
    </source>
</evidence>
<keyword evidence="3 8" id="KW-0812">Transmembrane</keyword>
<dbReference type="RefSeq" id="WP_157422518.1">
    <property type="nucleotide sequence ID" value="NZ_BAAANI010000002.1"/>
</dbReference>
<dbReference type="EMBL" id="JBHMBL010000002">
    <property type="protein sequence ID" value="MFB9642783.1"/>
    <property type="molecule type" value="Genomic_DNA"/>
</dbReference>
<gene>
    <name evidence="10" type="ORF">ACFFQV_10835</name>
</gene>
<evidence type="ECO:0000256" key="3">
    <source>
        <dbReference type="ARBA" id="ARBA00022692"/>
    </source>
</evidence>
<keyword evidence="5" id="KW-0406">Ion transport</keyword>
<evidence type="ECO:0000313" key="11">
    <source>
        <dbReference type="Proteomes" id="UP001589667"/>
    </source>
</evidence>
<evidence type="ECO:0000313" key="10">
    <source>
        <dbReference type="EMBL" id="MFB9642783.1"/>
    </source>
</evidence>
<proteinExistence type="predicted"/>
<feature type="transmembrane region" description="Helical" evidence="8">
    <location>
        <begin position="20"/>
        <end position="41"/>
    </location>
</feature>
<organism evidence="10 11">
    <name type="scientific">Agromyces lapidis</name>
    <dbReference type="NCBI Taxonomy" id="279574"/>
    <lineage>
        <taxon>Bacteria</taxon>
        <taxon>Bacillati</taxon>
        <taxon>Actinomycetota</taxon>
        <taxon>Actinomycetes</taxon>
        <taxon>Micrococcales</taxon>
        <taxon>Microbacteriaceae</taxon>
        <taxon>Agromyces</taxon>
    </lineage>
</organism>
<dbReference type="InterPro" id="IPR028325">
    <property type="entry name" value="VG_K_chnl"/>
</dbReference>
<dbReference type="InterPro" id="IPR013099">
    <property type="entry name" value="K_chnl_dom"/>
</dbReference>
<dbReference type="Gene3D" id="1.10.287.70">
    <property type="match status" value="1"/>
</dbReference>
<feature type="transmembrane region" description="Helical" evidence="8">
    <location>
        <begin position="48"/>
        <end position="68"/>
    </location>
</feature>
<keyword evidence="6 8" id="KW-0472">Membrane</keyword>
<evidence type="ECO:0000256" key="1">
    <source>
        <dbReference type="ARBA" id="ARBA00004141"/>
    </source>
</evidence>
<keyword evidence="4 8" id="KW-1133">Transmembrane helix</keyword>
<keyword evidence="2" id="KW-0813">Transport</keyword>
<comment type="subcellular location">
    <subcellularLocation>
        <location evidence="1">Membrane</location>
        <topology evidence="1">Multi-pass membrane protein</topology>
    </subcellularLocation>
</comment>
<keyword evidence="11" id="KW-1185">Reference proteome</keyword>
<dbReference type="Pfam" id="PF07885">
    <property type="entry name" value="Ion_trans_2"/>
    <property type="match status" value="1"/>
</dbReference>
<sequence>MAGQPAPAPAPRRLAWERRTTTPLFVLGIAFIVAYSVLVLVEQLTPEARLLIGVVLVVTWAVFIVDLVVRVALTPHGRRWRFVWTHPIDVLSAFLPVFRAFRVLVLVRQVPYLQRRTGAAVRTNLVVTAICYSGLFIYFVSLATLSAERDAPGASITDFGEALWWAVVTIATVGYGDAYPVTVIGRLYAVLLMAGGVAIVGTASATIISLINERIATVRHEHPAVAPAPGESEPLHELSSPAHGISEILAEAPDDPLPERDD</sequence>
<evidence type="ECO:0000259" key="9">
    <source>
        <dbReference type="Pfam" id="PF07885"/>
    </source>
</evidence>
<comment type="caution">
    <text evidence="10">The sequence shown here is derived from an EMBL/GenBank/DDBJ whole genome shotgun (WGS) entry which is preliminary data.</text>
</comment>
<evidence type="ECO:0000256" key="4">
    <source>
        <dbReference type="ARBA" id="ARBA00022989"/>
    </source>
</evidence>
<evidence type="ECO:0000256" key="6">
    <source>
        <dbReference type="ARBA" id="ARBA00023136"/>
    </source>
</evidence>
<feature type="transmembrane region" description="Helical" evidence="8">
    <location>
        <begin position="162"/>
        <end position="180"/>
    </location>
</feature>
<dbReference type="GO" id="GO:0034220">
    <property type="term" value="P:monoatomic ion transmembrane transport"/>
    <property type="evidence" value="ECO:0007669"/>
    <property type="project" value="UniProtKB-KW"/>
</dbReference>
<dbReference type="PANTHER" id="PTHR11537">
    <property type="entry name" value="VOLTAGE-GATED POTASSIUM CHANNEL"/>
    <property type="match status" value="1"/>
</dbReference>
<dbReference type="Proteomes" id="UP001589667">
    <property type="component" value="Unassembled WGS sequence"/>
</dbReference>
<protein>
    <submittedName>
        <fullName evidence="10">Potassium channel family protein</fullName>
    </submittedName>
</protein>
<feature type="transmembrane region" description="Helical" evidence="8">
    <location>
        <begin position="119"/>
        <end position="142"/>
    </location>
</feature>
<name>A0ABV5SR15_9MICO</name>
<evidence type="ECO:0000256" key="8">
    <source>
        <dbReference type="SAM" id="Phobius"/>
    </source>
</evidence>
<dbReference type="SUPFAM" id="SSF81324">
    <property type="entry name" value="Voltage-gated potassium channels"/>
    <property type="match status" value="1"/>
</dbReference>
<dbReference type="PANTHER" id="PTHR11537:SF254">
    <property type="entry name" value="POTASSIUM VOLTAGE-GATED CHANNEL PROTEIN SHAB"/>
    <property type="match status" value="1"/>
</dbReference>
<reference evidence="10 11" key="1">
    <citation type="submission" date="2024-09" db="EMBL/GenBank/DDBJ databases">
        <authorList>
            <person name="Sun Q."/>
            <person name="Mori K."/>
        </authorList>
    </citation>
    <scope>NUCLEOTIDE SEQUENCE [LARGE SCALE GENOMIC DNA]</scope>
    <source>
        <strain evidence="10 11">JCM 14321</strain>
    </source>
</reference>